<protein>
    <submittedName>
        <fullName evidence="2">Uncharacterized protein</fullName>
    </submittedName>
</protein>
<proteinExistence type="predicted"/>
<organism evidence="2 3">
    <name type="scientific">Methanospirillum stamsii</name>
    <dbReference type="NCBI Taxonomy" id="1277351"/>
    <lineage>
        <taxon>Archaea</taxon>
        <taxon>Methanobacteriati</taxon>
        <taxon>Methanobacteriota</taxon>
        <taxon>Stenosarchaea group</taxon>
        <taxon>Methanomicrobia</taxon>
        <taxon>Methanomicrobiales</taxon>
        <taxon>Methanospirillaceae</taxon>
        <taxon>Methanospirillum</taxon>
    </lineage>
</organism>
<feature type="transmembrane region" description="Helical" evidence="1">
    <location>
        <begin position="21"/>
        <end position="38"/>
    </location>
</feature>
<gene>
    <name evidence="2" type="ORF">DLD82_16690</name>
</gene>
<keyword evidence="1" id="KW-0812">Transmembrane</keyword>
<keyword evidence="1" id="KW-0472">Membrane</keyword>
<dbReference type="Proteomes" id="UP000245934">
    <property type="component" value="Unassembled WGS sequence"/>
</dbReference>
<evidence type="ECO:0000313" key="3">
    <source>
        <dbReference type="Proteomes" id="UP000245934"/>
    </source>
</evidence>
<keyword evidence="1" id="KW-1133">Transmembrane helix</keyword>
<evidence type="ECO:0000256" key="1">
    <source>
        <dbReference type="SAM" id="Phobius"/>
    </source>
</evidence>
<dbReference type="EMBL" id="QGMZ01000049">
    <property type="protein sequence ID" value="PWR70084.1"/>
    <property type="molecule type" value="Genomic_DNA"/>
</dbReference>
<name>A0A2V2MPD3_9EURY</name>
<keyword evidence="3" id="KW-1185">Reference proteome</keyword>
<sequence>MYQNSASIETGVLTHMKLTQITGIFLIICLFLVTITTAESDNPAKDFTGTWTDANYTFTIVQEGSDIILTGIPVDEESYFPMKLTGMESDNKTRLVTNKNMTGTMEIEMSEDQMELFGIQTFDPVNPLETPFIIDYNSTRNGTEVQSDAVWSGEWIVDNMVMTLFQTGEEISGFFNVINEPESKVYVNGSVSDDGRNISLNWTFAEYVNFTLSDDGMNLIDEACMNGEGKEGYLCLNLQKQVQE</sequence>
<dbReference type="AlphaFoldDB" id="A0A2V2MPD3"/>
<reference evidence="2 3" key="1">
    <citation type="submission" date="2018-05" db="EMBL/GenBank/DDBJ databases">
        <title>Draft genome of Methanospirillum stamsii Pt1.</title>
        <authorList>
            <person name="Dueholm M.S."/>
            <person name="Nielsen P.H."/>
            <person name="Bakmann L.F."/>
            <person name="Otzen D.E."/>
        </authorList>
    </citation>
    <scope>NUCLEOTIDE SEQUENCE [LARGE SCALE GENOMIC DNA]</scope>
    <source>
        <strain evidence="2 3">Pt1</strain>
    </source>
</reference>
<evidence type="ECO:0000313" key="2">
    <source>
        <dbReference type="EMBL" id="PWR70084.1"/>
    </source>
</evidence>
<comment type="caution">
    <text evidence="2">The sequence shown here is derived from an EMBL/GenBank/DDBJ whole genome shotgun (WGS) entry which is preliminary data.</text>
</comment>
<accession>A0A2V2MPD3</accession>